<sequence length="162" mass="18529">MFIRRARRDDNFHEVAELYLTVWRSAYEGMLSTKFLDQLSVDNWHPERGWQQTWLAFQGAKVVGICAAGPARKAERSGWGEIYSIYVLPSVQHQGVGQQLMAAALTDLAATTDQIYLEVLAANRVAQTSYRRFGFKQKDSAQLRIESQGELSVIEMERVRHH</sequence>
<keyword evidence="1" id="KW-0808">Transferase</keyword>
<keyword evidence="5" id="KW-1185">Reference proteome</keyword>
<evidence type="ECO:0000256" key="2">
    <source>
        <dbReference type="ARBA" id="ARBA00023315"/>
    </source>
</evidence>
<dbReference type="PANTHER" id="PTHR43420">
    <property type="entry name" value="ACETYLTRANSFERASE"/>
    <property type="match status" value="1"/>
</dbReference>
<protein>
    <recommendedName>
        <fullName evidence="3">N-acetyltransferase domain-containing protein</fullName>
    </recommendedName>
</protein>
<accession>A0A0R2LUD5</accession>
<dbReference type="STRING" id="616990.IV54_GL000338"/>
<dbReference type="InterPro" id="IPR000182">
    <property type="entry name" value="GNAT_dom"/>
</dbReference>
<dbReference type="EMBL" id="JQCA01000014">
    <property type="protein sequence ID" value="KRO05128.1"/>
    <property type="molecule type" value="Genomic_DNA"/>
</dbReference>
<reference evidence="4 5" key="1">
    <citation type="journal article" date="2015" name="Genome Announc.">
        <title>Expanding the biotechnology potential of lactobacilli through comparative genomics of 213 strains and associated genera.</title>
        <authorList>
            <person name="Sun Z."/>
            <person name="Harris H.M."/>
            <person name="McCann A."/>
            <person name="Guo C."/>
            <person name="Argimon S."/>
            <person name="Zhang W."/>
            <person name="Yang X."/>
            <person name="Jeffery I.B."/>
            <person name="Cooney J.C."/>
            <person name="Kagawa T.F."/>
            <person name="Liu W."/>
            <person name="Song Y."/>
            <person name="Salvetti E."/>
            <person name="Wrobel A."/>
            <person name="Rasinkangas P."/>
            <person name="Parkhill J."/>
            <person name="Rea M.C."/>
            <person name="O'Sullivan O."/>
            <person name="Ritari J."/>
            <person name="Douillard F.P."/>
            <person name="Paul Ross R."/>
            <person name="Yang R."/>
            <person name="Briner A.E."/>
            <person name="Felis G.E."/>
            <person name="de Vos W.M."/>
            <person name="Barrangou R."/>
            <person name="Klaenhammer T.R."/>
            <person name="Caufield P.W."/>
            <person name="Cui Y."/>
            <person name="Zhang H."/>
            <person name="O'Toole P.W."/>
        </authorList>
    </citation>
    <scope>NUCLEOTIDE SEQUENCE [LARGE SCALE GENOMIC DNA]</scope>
    <source>
        <strain evidence="4 5">DSM 22467</strain>
    </source>
</reference>
<dbReference type="PATRIC" id="fig|616990.3.peg.366"/>
<dbReference type="AlphaFoldDB" id="A0A0R2LUD5"/>
<gene>
    <name evidence="4" type="ORF">IV54_GL000338</name>
</gene>
<dbReference type="GO" id="GO:0016747">
    <property type="term" value="F:acyltransferase activity, transferring groups other than amino-acyl groups"/>
    <property type="evidence" value="ECO:0007669"/>
    <property type="project" value="InterPro"/>
</dbReference>
<dbReference type="InterPro" id="IPR050680">
    <property type="entry name" value="YpeA/RimI_acetyltransf"/>
</dbReference>
<dbReference type="Pfam" id="PF00583">
    <property type="entry name" value="Acetyltransf_1"/>
    <property type="match status" value="1"/>
</dbReference>
<evidence type="ECO:0000259" key="3">
    <source>
        <dbReference type="PROSITE" id="PS51186"/>
    </source>
</evidence>
<dbReference type="RefSeq" id="WP_057877486.1">
    <property type="nucleotide sequence ID" value="NZ_JQCA01000014.1"/>
</dbReference>
<dbReference type="Gene3D" id="3.40.630.30">
    <property type="match status" value="1"/>
</dbReference>
<evidence type="ECO:0000256" key="1">
    <source>
        <dbReference type="ARBA" id="ARBA00022679"/>
    </source>
</evidence>
<dbReference type="Proteomes" id="UP000051906">
    <property type="component" value="Unassembled WGS sequence"/>
</dbReference>
<comment type="caution">
    <text evidence="4">The sequence shown here is derived from an EMBL/GenBank/DDBJ whole genome shotgun (WGS) entry which is preliminary data.</text>
</comment>
<evidence type="ECO:0000313" key="5">
    <source>
        <dbReference type="Proteomes" id="UP000051906"/>
    </source>
</evidence>
<dbReference type="SUPFAM" id="SSF55729">
    <property type="entry name" value="Acyl-CoA N-acyltransferases (Nat)"/>
    <property type="match status" value="1"/>
</dbReference>
<dbReference type="OrthoDB" id="5292888at2"/>
<dbReference type="PROSITE" id="PS51186">
    <property type="entry name" value="GNAT"/>
    <property type="match status" value="1"/>
</dbReference>
<dbReference type="CDD" id="cd04301">
    <property type="entry name" value="NAT_SF"/>
    <property type="match status" value="1"/>
</dbReference>
<proteinExistence type="predicted"/>
<organism evidence="4 5">
    <name type="scientific">Levilactobacillus paucivorans</name>
    <dbReference type="NCBI Taxonomy" id="616990"/>
    <lineage>
        <taxon>Bacteria</taxon>
        <taxon>Bacillati</taxon>
        <taxon>Bacillota</taxon>
        <taxon>Bacilli</taxon>
        <taxon>Lactobacillales</taxon>
        <taxon>Lactobacillaceae</taxon>
        <taxon>Levilactobacillus</taxon>
    </lineage>
</organism>
<keyword evidence="2" id="KW-0012">Acyltransferase</keyword>
<dbReference type="PANTHER" id="PTHR43420:SF12">
    <property type="entry name" value="N-ACETYLTRANSFERASE DOMAIN-CONTAINING PROTEIN"/>
    <property type="match status" value="1"/>
</dbReference>
<feature type="domain" description="N-acetyltransferase" evidence="3">
    <location>
        <begin position="1"/>
        <end position="161"/>
    </location>
</feature>
<evidence type="ECO:0000313" key="4">
    <source>
        <dbReference type="EMBL" id="KRO05128.1"/>
    </source>
</evidence>
<dbReference type="InterPro" id="IPR016181">
    <property type="entry name" value="Acyl_CoA_acyltransferase"/>
</dbReference>
<name>A0A0R2LUD5_9LACO</name>